<name>A0A4Q1BH25_TREME</name>
<dbReference type="SUPFAM" id="SSF144091">
    <property type="entry name" value="Rhomboid-like"/>
    <property type="match status" value="1"/>
</dbReference>
<evidence type="ECO:0000256" key="7">
    <source>
        <dbReference type="SAM" id="Phobius"/>
    </source>
</evidence>
<gene>
    <name evidence="9" type="ORF">M231_05853</name>
</gene>
<proteinExistence type="inferred from homology"/>
<keyword evidence="5 7" id="KW-1133">Transmembrane helix</keyword>
<dbReference type="InterPro" id="IPR035952">
    <property type="entry name" value="Rhomboid-like_sf"/>
</dbReference>
<evidence type="ECO:0000256" key="2">
    <source>
        <dbReference type="ARBA" id="ARBA00009045"/>
    </source>
</evidence>
<evidence type="ECO:0000256" key="5">
    <source>
        <dbReference type="ARBA" id="ARBA00022989"/>
    </source>
</evidence>
<organism evidence="9 10">
    <name type="scientific">Tremella mesenterica</name>
    <name type="common">Jelly fungus</name>
    <dbReference type="NCBI Taxonomy" id="5217"/>
    <lineage>
        <taxon>Eukaryota</taxon>
        <taxon>Fungi</taxon>
        <taxon>Dikarya</taxon>
        <taxon>Basidiomycota</taxon>
        <taxon>Agaricomycotina</taxon>
        <taxon>Tremellomycetes</taxon>
        <taxon>Tremellales</taxon>
        <taxon>Tremellaceae</taxon>
        <taxon>Tremella</taxon>
    </lineage>
</organism>
<comment type="subcellular location">
    <subcellularLocation>
        <location evidence="1">Membrane</location>
        <topology evidence="1">Multi-pass membrane protein</topology>
    </subcellularLocation>
</comment>
<evidence type="ECO:0000256" key="6">
    <source>
        <dbReference type="ARBA" id="ARBA00023136"/>
    </source>
</evidence>
<sequence>MSFRIPIGLSLSTLRPRPSIPTSFLAKSSRSIPLRHVSLLSRPPSIRPSNPHLLVPCLPRSLSSRPLSLPTQRYLSTSPSTRVRQTYFPRTPRPPPGFIRRFLRRLDSYPSIWIIYGIIGLNVGVFLLWQYAWQSYTQFRDPSLYLWMNRNFVMSEANIMAGRIWTLITSSFSHSSGQHIFINCLGLYFMAPLAASLIGSSAFIGLYLSGGVVAAITSLIWHRSVGVRDNKRWVGSEGASGAIYTSLAFYGALFPQTTFLFFFIVPMPAWVMLGGIFVYDLYSATYRPMSGTDSAAHVGGILAGLGAAWAVRRRGPGALRRW</sequence>
<evidence type="ECO:0000313" key="10">
    <source>
        <dbReference type="Proteomes" id="UP000289152"/>
    </source>
</evidence>
<feature type="transmembrane region" description="Helical" evidence="7">
    <location>
        <begin position="204"/>
        <end position="221"/>
    </location>
</feature>
<dbReference type="InterPro" id="IPR022764">
    <property type="entry name" value="Peptidase_S54_rhomboid_dom"/>
</dbReference>
<keyword evidence="4" id="KW-0378">Hydrolase</keyword>
<evidence type="ECO:0000256" key="1">
    <source>
        <dbReference type="ARBA" id="ARBA00004141"/>
    </source>
</evidence>
<dbReference type="GO" id="GO:0016020">
    <property type="term" value="C:membrane"/>
    <property type="evidence" value="ECO:0007669"/>
    <property type="project" value="UniProtKB-SubCell"/>
</dbReference>
<feature type="transmembrane region" description="Helical" evidence="7">
    <location>
        <begin position="259"/>
        <end position="282"/>
    </location>
</feature>
<dbReference type="AlphaFoldDB" id="A0A4Q1BH25"/>
<feature type="transmembrane region" description="Helical" evidence="7">
    <location>
        <begin position="110"/>
        <end position="132"/>
    </location>
</feature>
<dbReference type="GO" id="GO:0006465">
    <property type="term" value="P:signal peptide processing"/>
    <property type="evidence" value="ECO:0007669"/>
    <property type="project" value="TreeGrafter"/>
</dbReference>
<dbReference type="VEuPathDB" id="FungiDB:TREMEDRAFT_72419"/>
<accession>A0A4Q1BH25</accession>
<dbReference type="PANTHER" id="PTHR43731:SF14">
    <property type="entry name" value="PRESENILIN-ASSOCIATED RHOMBOID-LIKE PROTEIN, MITOCHONDRIAL"/>
    <property type="match status" value="1"/>
</dbReference>
<keyword evidence="3 7" id="KW-0812">Transmembrane</keyword>
<dbReference type="InParanoid" id="A0A4Q1BH25"/>
<dbReference type="InterPro" id="IPR050925">
    <property type="entry name" value="Rhomboid_protease_S54"/>
</dbReference>
<evidence type="ECO:0000256" key="3">
    <source>
        <dbReference type="ARBA" id="ARBA00022692"/>
    </source>
</evidence>
<keyword evidence="10" id="KW-1185">Reference proteome</keyword>
<feature type="transmembrane region" description="Helical" evidence="7">
    <location>
        <begin position="180"/>
        <end position="198"/>
    </location>
</feature>
<comment type="similarity">
    <text evidence="2">Belongs to the peptidase S54 family.</text>
</comment>
<evidence type="ECO:0000259" key="8">
    <source>
        <dbReference type="Pfam" id="PF01694"/>
    </source>
</evidence>
<dbReference type="Pfam" id="PF01694">
    <property type="entry name" value="Rhomboid"/>
    <property type="match status" value="1"/>
</dbReference>
<reference evidence="9 10" key="1">
    <citation type="submission" date="2016-06" db="EMBL/GenBank/DDBJ databases">
        <title>Evolution of pathogenesis and genome organization in the Tremellales.</title>
        <authorList>
            <person name="Cuomo C."/>
            <person name="Litvintseva A."/>
            <person name="Heitman J."/>
            <person name="Chen Y."/>
            <person name="Sun S."/>
            <person name="Springer D."/>
            <person name="Dromer F."/>
            <person name="Young S."/>
            <person name="Zeng Q."/>
            <person name="Chapman S."/>
            <person name="Gujja S."/>
            <person name="Saif S."/>
            <person name="Birren B."/>
        </authorList>
    </citation>
    <scope>NUCLEOTIDE SEQUENCE [LARGE SCALE GENOMIC DNA]</scope>
    <source>
        <strain evidence="9 10">ATCC 28783</strain>
    </source>
</reference>
<feature type="domain" description="Peptidase S54 rhomboid" evidence="8">
    <location>
        <begin position="162"/>
        <end position="313"/>
    </location>
</feature>
<dbReference type="Proteomes" id="UP000289152">
    <property type="component" value="Unassembled WGS sequence"/>
</dbReference>
<protein>
    <recommendedName>
        <fullName evidence="8">Peptidase S54 rhomboid domain-containing protein</fullName>
    </recommendedName>
</protein>
<evidence type="ECO:0000256" key="4">
    <source>
        <dbReference type="ARBA" id="ARBA00022801"/>
    </source>
</evidence>
<evidence type="ECO:0000313" key="9">
    <source>
        <dbReference type="EMBL" id="RXK36879.1"/>
    </source>
</evidence>
<comment type="caution">
    <text evidence="9">The sequence shown here is derived from an EMBL/GenBank/DDBJ whole genome shotgun (WGS) entry which is preliminary data.</text>
</comment>
<dbReference type="Gene3D" id="1.20.1540.10">
    <property type="entry name" value="Rhomboid-like"/>
    <property type="match status" value="1"/>
</dbReference>
<dbReference type="STRING" id="5217.A0A4Q1BH25"/>
<feature type="transmembrane region" description="Helical" evidence="7">
    <location>
        <begin position="294"/>
        <end position="312"/>
    </location>
</feature>
<dbReference type="OrthoDB" id="418595at2759"/>
<dbReference type="EMBL" id="SDIL01000084">
    <property type="protein sequence ID" value="RXK36879.1"/>
    <property type="molecule type" value="Genomic_DNA"/>
</dbReference>
<dbReference type="GO" id="GO:0004252">
    <property type="term" value="F:serine-type endopeptidase activity"/>
    <property type="evidence" value="ECO:0007669"/>
    <property type="project" value="InterPro"/>
</dbReference>
<keyword evidence="6 7" id="KW-0472">Membrane</keyword>
<dbReference type="PANTHER" id="PTHR43731">
    <property type="entry name" value="RHOMBOID PROTEASE"/>
    <property type="match status" value="1"/>
</dbReference>